<feature type="transmembrane region" description="Helical" evidence="1">
    <location>
        <begin position="458"/>
        <end position="479"/>
    </location>
</feature>
<feature type="transmembrane region" description="Helical" evidence="1">
    <location>
        <begin position="331"/>
        <end position="351"/>
    </location>
</feature>
<dbReference type="Proteomes" id="UP000886251">
    <property type="component" value="Unassembled WGS sequence"/>
</dbReference>
<reference evidence="2" key="1">
    <citation type="journal article" date="2020" name="mSystems">
        <title>Genome- and Community-Level Interaction Insights into Carbon Utilization and Element Cycling Functions of Hydrothermarchaeota in Hydrothermal Sediment.</title>
        <authorList>
            <person name="Zhou Z."/>
            <person name="Liu Y."/>
            <person name="Xu W."/>
            <person name="Pan J."/>
            <person name="Luo Z.H."/>
            <person name="Li M."/>
        </authorList>
    </citation>
    <scope>NUCLEOTIDE SEQUENCE [LARGE SCALE GENOMIC DNA]</scope>
    <source>
        <strain evidence="2">HyVt-443</strain>
    </source>
</reference>
<feature type="transmembrane region" description="Helical" evidence="1">
    <location>
        <begin position="525"/>
        <end position="545"/>
    </location>
</feature>
<name>A0A831RMM2_9GAMM</name>
<dbReference type="InterPro" id="IPR027463">
    <property type="entry name" value="AcrB_DN_DC_subdom"/>
</dbReference>
<feature type="transmembrane region" description="Helical" evidence="1">
    <location>
        <begin position="356"/>
        <end position="377"/>
    </location>
</feature>
<sequence length="1024" mass="112140">MLERLYRNHVLANLTFVLVLVMGTLSYQLLPRQQDPTINFNWIDITTVLPGASAEDVERRVTEVLEKRIRRIGDIRFVSSVSRESVSSILIRFEEITPELFDRRTTDLRRELQDAKNELPEEATNPFVYEITSANAFPSAVVAVVGVADDENLRRRATAVGKDLERLRGVDRVLRTGLRDPELQIDFHPERLEAAGISPVQLADTIRSSFRDVAAGIARVGDRNWLVRLVGADSDPLPIGRLPVLGADGEIPLEALADVARGREKASRAVRFDGRPAVMLSVTKKPDANTLELLDRIQRYLDERNRFASATGVELVLIDDQTEITRSALRVMQTNALLGLCLVLLVTWLFLGGRIALLTTIGIPFILAGTFWALAGLGQTLNISVLLGVVISLGMLVDDAVVVVEAIYYRLQRGAAAMSAVIGSLREVALPVTSAVLTTMAAFLPLMLLPGILGKFMLVIPLVVTIALAISLVEAFWMLPVHILGAHLRFDRPGRLQRLRSRLLHWLRIRYTRLLIGALRWPRTLLALVLLLFAATLAAVSGGAVKVDFFAADPIRLFYVNLEMPAGTPLDVTLEKTLEAERRVRAHLRPGEARNLLSYAGQQFSETSVFLGDHYGQVMVALNPRRDGLRSVDRMIEAMRADVTSIPGPLKIGFLRLSGGPPTSRPVKIKVRGDDLETIRRAVADLKAIMERVPGVRDISDDDTLGQMELTLRVNQDAARRAGIDPATVGRTLRLMVDGEVVASMQDQGDELDVRVRARPLALQSIDQLGRYALPLPDGGGITLAELVQGDPRPSLGNIRHYDFRRAITVEADLDKGITDTVSANRAILSGWEAIRGRYPGIDLDQTGELDDIQESLDAILVLFLLGVGLMYLILGTQFRSYLQPLIILATVPMAFTGVVLGLLVTGNPLSLFTLYGVVALAGIAVNAAIVLISAANGRLRQGMSVLHATLYAARRRVVPILITSFTTVAGLLSLATGLGGRSLMWGPVATAIVWGLMVSTLLTLFVIPLLYRMFMGRGLRAEG</sequence>
<keyword evidence="1" id="KW-1133">Transmembrane helix</keyword>
<feature type="transmembrane region" description="Helical" evidence="1">
    <location>
        <begin position="887"/>
        <end position="907"/>
    </location>
</feature>
<gene>
    <name evidence="2" type="ORF">ENI96_13655</name>
</gene>
<accession>A0A831RMM2</accession>
<keyword evidence="1" id="KW-0472">Membrane</keyword>
<dbReference type="Pfam" id="PF00873">
    <property type="entry name" value="ACR_tran"/>
    <property type="match status" value="1"/>
</dbReference>
<dbReference type="PRINTS" id="PR00702">
    <property type="entry name" value="ACRIFLAVINRP"/>
</dbReference>
<dbReference type="Gene3D" id="3.30.70.1440">
    <property type="entry name" value="Multidrug efflux transporter AcrB pore domain"/>
    <property type="match status" value="1"/>
</dbReference>
<evidence type="ECO:0000313" key="2">
    <source>
        <dbReference type="EMBL" id="HEB97463.1"/>
    </source>
</evidence>
<feature type="transmembrane region" description="Helical" evidence="1">
    <location>
        <begin position="12"/>
        <end position="30"/>
    </location>
</feature>
<keyword evidence="1" id="KW-0812">Transmembrane</keyword>
<dbReference type="GO" id="GO:0005886">
    <property type="term" value="C:plasma membrane"/>
    <property type="evidence" value="ECO:0007669"/>
    <property type="project" value="TreeGrafter"/>
</dbReference>
<dbReference type="GO" id="GO:0042910">
    <property type="term" value="F:xenobiotic transmembrane transporter activity"/>
    <property type="evidence" value="ECO:0007669"/>
    <property type="project" value="TreeGrafter"/>
</dbReference>
<feature type="transmembrane region" description="Helical" evidence="1">
    <location>
        <begin position="913"/>
        <end position="937"/>
    </location>
</feature>
<proteinExistence type="predicted"/>
<dbReference type="SUPFAM" id="SSF82866">
    <property type="entry name" value="Multidrug efflux transporter AcrB transmembrane domain"/>
    <property type="match status" value="2"/>
</dbReference>
<feature type="transmembrane region" description="Helical" evidence="1">
    <location>
        <begin position="428"/>
        <end position="452"/>
    </location>
</feature>
<feature type="transmembrane region" description="Helical" evidence="1">
    <location>
        <begin position="383"/>
        <end position="408"/>
    </location>
</feature>
<dbReference type="Gene3D" id="3.30.70.1320">
    <property type="entry name" value="Multidrug efflux transporter AcrB pore domain like"/>
    <property type="match status" value="1"/>
</dbReference>
<comment type="caution">
    <text evidence="2">The sequence shown here is derived from an EMBL/GenBank/DDBJ whole genome shotgun (WGS) entry which is preliminary data.</text>
</comment>
<organism evidence="2">
    <name type="scientific">Sedimenticola thiotaurini</name>
    <dbReference type="NCBI Taxonomy" id="1543721"/>
    <lineage>
        <taxon>Bacteria</taxon>
        <taxon>Pseudomonadati</taxon>
        <taxon>Pseudomonadota</taxon>
        <taxon>Gammaproteobacteria</taxon>
        <taxon>Chromatiales</taxon>
        <taxon>Sedimenticolaceae</taxon>
        <taxon>Sedimenticola</taxon>
    </lineage>
</organism>
<dbReference type="SUPFAM" id="SSF82693">
    <property type="entry name" value="Multidrug efflux transporter AcrB pore domain, PN1, PN2, PC1 and PC2 subdomains"/>
    <property type="match status" value="1"/>
</dbReference>
<dbReference type="Gene3D" id="3.30.70.1430">
    <property type="entry name" value="Multidrug efflux transporter AcrB pore domain"/>
    <property type="match status" value="2"/>
</dbReference>
<dbReference type="SUPFAM" id="SSF82714">
    <property type="entry name" value="Multidrug efflux transporter AcrB TolC docking domain, DN and DC subdomains"/>
    <property type="match status" value="2"/>
</dbReference>
<dbReference type="InterPro" id="IPR001036">
    <property type="entry name" value="Acrflvin-R"/>
</dbReference>
<feature type="transmembrane region" description="Helical" evidence="1">
    <location>
        <begin position="958"/>
        <end position="980"/>
    </location>
</feature>
<dbReference type="PANTHER" id="PTHR32063">
    <property type="match status" value="1"/>
</dbReference>
<dbReference type="Gene3D" id="3.30.2090.10">
    <property type="entry name" value="Multidrug efflux transporter AcrB TolC docking domain, DN and DC subdomains"/>
    <property type="match status" value="2"/>
</dbReference>
<evidence type="ECO:0000256" key="1">
    <source>
        <dbReference type="SAM" id="Phobius"/>
    </source>
</evidence>
<feature type="transmembrane region" description="Helical" evidence="1">
    <location>
        <begin position="992"/>
        <end position="1012"/>
    </location>
</feature>
<dbReference type="AlphaFoldDB" id="A0A831RMM2"/>
<dbReference type="PANTHER" id="PTHR32063:SF33">
    <property type="entry name" value="RND SUPERFAMILY EFFLUX PUMP PERMEASE COMPONENT"/>
    <property type="match status" value="1"/>
</dbReference>
<dbReference type="EMBL" id="DRKP01000171">
    <property type="protein sequence ID" value="HEB97463.1"/>
    <property type="molecule type" value="Genomic_DNA"/>
</dbReference>
<dbReference type="Gene3D" id="1.20.1640.10">
    <property type="entry name" value="Multidrug efflux transporter AcrB transmembrane domain"/>
    <property type="match status" value="2"/>
</dbReference>
<feature type="transmembrane region" description="Helical" evidence="1">
    <location>
        <begin position="856"/>
        <end position="875"/>
    </location>
</feature>
<protein>
    <submittedName>
        <fullName evidence="2">Efflux RND transporter permease subunit</fullName>
    </submittedName>
</protein>